<dbReference type="EMBL" id="VUOB01000002">
    <property type="protein sequence ID" value="KAA2266512.1"/>
    <property type="molecule type" value="Genomic_DNA"/>
</dbReference>
<proteinExistence type="predicted"/>
<reference evidence="2 3" key="2">
    <citation type="submission" date="2019-09" db="EMBL/GenBank/DDBJ databases">
        <authorList>
            <person name="Jin C."/>
        </authorList>
    </citation>
    <scope>NUCLEOTIDE SEQUENCE [LARGE SCALE GENOMIC DNA]</scope>
    <source>
        <strain evidence="2 3">AN110305</strain>
    </source>
</reference>
<name>A0A5B2XUA7_9PSEU</name>
<dbReference type="OrthoDB" id="3700951at2"/>
<reference evidence="2 3" key="1">
    <citation type="submission" date="2019-09" db="EMBL/GenBank/DDBJ databases">
        <title>Goodfellowia gen. nov., a new genus of the Pseudonocardineae related to Actinoalloteichus, containing Goodfellowia coeruleoviolacea gen. nov., comb. nov. gen. nov., comb. nov.</title>
        <authorList>
            <person name="Labeda D."/>
        </authorList>
    </citation>
    <scope>NUCLEOTIDE SEQUENCE [LARGE SCALE GENOMIC DNA]</scope>
    <source>
        <strain evidence="2 3">AN110305</strain>
    </source>
</reference>
<feature type="chain" id="PRO_5022932056" evidence="1">
    <location>
        <begin position="27"/>
        <end position="130"/>
    </location>
</feature>
<dbReference type="Proteomes" id="UP000323454">
    <property type="component" value="Unassembled WGS sequence"/>
</dbReference>
<accession>A0A5B2XUA7</accession>
<keyword evidence="1" id="KW-0732">Signal</keyword>
<sequence length="130" mass="13184">MKVAKAAVGAALAVTAMLGGGATALADTQGATAHAGPLVPHSALYTVTTWHDVNIRSCPASTCAQVGGLVAGQQRKVACWVHGESVTDAGVTNDIWLQVGHEVGNLQWASAVYFQGDQYGGIPADAQCAP</sequence>
<organism evidence="2 3">
    <name type="scientific">Solihabitans fulvus</name>
    <dbReference type="NCBI Taxonomy" id="1892852"/>
    <lineage>
        <taxon>Bacteria</taxon>
        <taxon>Bacillati</taxon>
        <taxon>Actinomycetota</taxon>
        <taxon>Actinomycetes</taxon>
        <taxon>Pseudonocardiales</taxon>
        <taxon>Pseudonocardiaceae</taxon>
        <taxon>Solihabitans</taxon>
    </lineage>
</organism>
<comment type="caution">
    <text evidence="2">The sequence shown here is derived from an EMBL/GenBank/DDBJ whole genome shotgun (WGS) entry which is preliminary data.</text>
</comment>
<feature type="signal peptide" evidence="1">
    <location>
        <begin position="1"/>
        <end position="26"/>
    </location>
</feature>
<dbReference type="RefSeq" id="WP_149847619.1">
    <property type="nucleotide sequence ID" value="NZ_VUOB01000002.1"/>
</dbReference>
<gene>
    <name evidence="2" type="ORF">F0L68_01865</name>
</gene>
<evidence type="ECO:0000256" key="1">
    <source>
        <dbReference type="SAM" id="SignalP"/>
    </source>
</evidence>
<keyword evidence="3" id="KW-1185">Reference proteome</keyword>
<evidence type="ECO:0000313" key="3">
    <source>
        <dbReference type="Proteomes" id="UP000323454"/>
    </source>
</evidence>
<protein>
    <submittedName>
        <fullName evidence="2">SH3 domain-containing protein</fullName>
    </submittedName>
</protein>
<evidence type="ECO:0000313" key="2">
    <source>
        <dbReference type="EMBL" id="KAA2266512.1"/>
    </source>
</evidence>
<dbReference type="AlphaFoldDB" id="A0A5B2XUA7"/>